<organism evidence="1 2">
    <name type="scientific">Caenorhabditis briggsae</name>
    <dbReference type="NCBI Taxonomy" id="6238"/>
    <lineage>
        <taxon>Eukaryota</taxon>
        <taxon>Metazoa</taxon>
        <taxon>Ecdysozoa</taxon>
        <taxon>Nematoda</taxon>
        <taxon>Chromadorea</taxon>
        <taxon>Rhabditida</taxon>
        <taxon>Rhabditina</taxon>
        <taxon>Rhabditomorpha</taxon>
        <taxon>Rhabditoidea</taxon>
        <taxon>Rhabditidae</taxon>
        <taxon>Peloderinae</taxon>
        <taxon>Caenorhabditis</taxon>
    </lineage>
</organism>
<proteinExistence type="predicted"/>
<reference evidence="1 2" key="1">
    <citation type="submission" date="2022-04" db="EMBL/GenBank/DDBJ databases">
        <title>Chromosome-level reference genomes for two strains of Caenorhabditis briggsae: an improved platform for comparative genomics.</title>
        <authorList>
            <person name="Stevens L."/>
            <person name="Andersen E."/>
        </authorList>
    </citation>
    <scope>NUCLEOTIDE SEQUENCE [LARGE SCALE GENOMIC DNA]</scope>
    <source>
        <strain evidence="1">VX34</strain>
        <tissue evidence="1">Whole-organism</tissue>
    </source>
</reference>
<evidence type="ECO:0000313" key="1">
    <source>
        <dbReference type="EMBL" id="UMM42993.1"/>
    </source>
</evidence>
<dbReference type="AlphaFoldDB" id="A0AAE9FML3"/>
<protein>
    <submittedName>
        <fullName evidence="1">Uncharacterized protein</fullName>
    </submittedName>
</protein>
<accession>A0AAE9FML3</accession>
<dbReference type="Proteomes" id="UP000829354">
    <property type="component" value="Chromosome X"/>
</dbReference>
<gene>
    <name evidence="1" type="ORF">L5515_018622</name>
</gene>
<evidence type="ECO:0000313" key="2">
    <source>
        <dbReference type="Proteomes" id="UP000829354"/>
    </source>
</evidence>
<sequence>MRYEIRGYKALSQPHTNGKKASNLYEEAQDESSPFFNNASMGRRFVDVGVVETENEGEKRDACICHVEFP</sequence>
<dbReference type="EMBL" id="CP092625">
    <property type="protein sequence ID" value="UMM42993.1"/>
    <property type="molecule type" value="Genomic_DNA"/>
</dbReference>
<name>A0AAE9FML3_CAEBR</name>
<keyword evidence="2" id="KW-1185">Reference proteome</keyword>